<gene>
    <name evidence="4" type="ORF">E4U42_006678</name>
</gene>
<dbReference type="Gene3D" id="1.10.630.10">
    <property type="entry name" value="Cytochrome P450"/>
    <property type="match status" value="1"/>
</dbReference>
<dbReference type="InterPro" id="IPR001128">
    <property type="entry name" value="Cyt_P450"/>
</dbReference>
<keyword evidence="2 3" id="KW-0408">Iron</keyword>
<keyword evidence="1 3" id="KW-0479">Metal-binding</keyword>
<organism evidence="4 5">
    <name type="scientific">Claviceps africana</name>
    <dbReference type="NCBI Taxonomy" id="83212"/>
    <lineage>
        <taxon>Eukaryota</taxon>
        <taxon>Fungi</taxon>
        <taxon>Dikarya</taxon>
        <taxon>Ascomycota</taxon>
        <taxon>Pezizomycotina</taxon>
        <taxon>Sordariomycetes</taxon>
        <taxon>Hypocreomycetidae</taxon>
        <taxon>Hypocreales</taxon>
        <taxon>Clavicipitaceae</taxon>
        <taxon>Claviceps</taxon>
    </lineage>
</organism>
<dbReference type="AlphaFoldDB" id="A0A8K0JBN7"/>
<dbReference type="GO" id="GO:0004497">
    <property type="term" value="F:monooxygenase activity"/>
    <property type="evidence" value="ECO:0007669"/>
    <property type="project" value="UniProtKB-KW"/>
</dbReference>
<protein>
    <recommendedName>
        <fullName evidence="6">Cytochrome P450</fullName>
    </recommendedName>
</protein>
<comment type="caution">
    <text evidence="4">The sequence shown here is derived from an EMBL/GenBank/DDBJ whole genome shotgun (WGS) entry which is preliminary data.</text>
</comment>
<dbReference type="Pfam" id="PF00067">
    <property type="entry name" value="p450"/>
    <property type="match status" value="1"/>
</dbReference>
<evidence type="ECO:0000256" key="2">
    <source>
        <dbReference type="ARBA" id="ARBA00023004"/>
    </source>
</evidence>
<evidence type="ECO:0000313" key="5">
    <source>
        <dbReference type="Proteomes" id="UP000811619"/>
    </source>
</evidence>
<dbReference type="InterPro" id="IPR017972">
    <property type="entry name" value="Cyt_P450_CS"/>
</dbReference>
<sequence length="71" mass="7948">MEKYSLTWGGGSRSCPGRHLAELMVFKIVATLFANFDVEVSVPEDADREAYFLFMLSGVRARFMPREAGAD</sequence>
<keyword evidence="5" id="KW-1185">Reference proteome</keyword>
<evidence type="ECO:0000313" key="4">
    <source>
        <dbReference type="EMBL" id="KAG5929232.1"/>
    </source>
</evidence>
<name>A0A8K0JBN7_9HYPO</name>
<reference evidence="4" key="1">
    <citation type="journal article" date="2020" name="bioRxiv">
        <title>Whole genome comparisons of ergot fungi reveals the divergence and evolution of species within the genus Claviceps are the result of varying mechanisms driving genome evolution and host range expansion.</title>
        <authorList>
            <person name="Wyka S.A."/>
            <person name="Mondo S.J."/>
            <person name="Liu M."/>
            <person name="Dettman J."/>
            <person name="Nalam V."/>
            <person name="Broders K.D."/>
        </authorList>
    </citation>
    <scope>NUCLEOTIDE SEQUENCE</scope>
    <source>
        <strain evidence="4">CCC 489</strain>
    </source>
</reference>
<comment type="similarity">
    <text evidence="3">Belongs to the cytochrome P450 family.</text>
</comment>
<keyword evidence="3" id="KW-0560">Oxidoreductase</keyword>
<evidence type="ECO:0000256" key="1">
    <source>
        <dbReference type="ARBA" id="ARBA00022723"/>
    </source>
</evidence>
<dbReference type="InterPro" id="IPR036396">
    <property type="entry name" value="Cyt_P450_sf"/>
</dbReference>
<dbReference type="PROSITE" id="PS00086">
    <property type="entry name" value="CYTOCHROME_P450"/>
    <property type="match status" value="1"/>
</dbReference>
<keyword evidence="3" id="KW-0349">Heme</keyword>
<dbReference type="GO" id="GO:0020037">
    <property type="term" value="F:heme binding"/>
    <property type="evidence" value="ECO:0007669"/>
    <property type="project" value="InterPro"/>
</dbReference>
<accession>A0A8K0JBN7</accession>
<dbReference type="OrthoDB" id="3934656at2759"/>
<dbReference type="GO" id="GO:0016705">
    <property type="term" value="F:oxidoreductase activity, acting on paired donors, with incorporation or reduction of molecular oxygen"/>
    <property type="evidence" value="ECO:0007669"/>
    <property type="project" value="InterPro"/>
</dbReference>
<dbReference type="EMBL" id="SRPY01000070">
    <property type="protein sequence ID" value="KAG5929232.1"/>
    <property type="molecule type" value="Genomic_DNA"/>
</dbReference>
<keyword evidence="3" id="KW-0503">Monooxygenase</keyword>
<dbReference type="SUPFAM" id="SSF48264">
    <property type="entry name" value="Cytochrome P450"/>
    <property type="match status" value="1"/>
</dbReference>
<dbReference type="Proteomes" id="UP000811619">
    <property type="component" value="Unassembled WGS sequence"/>
</dbReference>
<evidence type="ECO:0000256" key="3">
    <source>
        <dbReference type="RuleBase" id="RU000461"/>
    </source>
</evidence>
<proteinExistence type="inferred from homology"/>
<evidence type="ECO:0008006" key="6">
    <source>
        <dbReference type="Google" id="ProtNLM"/>
    </source>
</evidence>
<dbReference type="GO" id="GO:0005506">
    <property type="term" value="F:iron ion binding"/>
    <property type="evidence" value="ECO:0007669"/>
    <property type="project" value="InterPro"/>
</dbReference>